<dbReference type="EC" id="5.6.2.4" evidence="8"/>
<dbReference type="Gene3D" id="1.10.10.160">
    <property type="match status" value="1"/>
</dbReference>
<name>A0A2U1Q187_ARTAN</name>
<dbReference type="InterPro" id="IPR014016">
    <property type="entry name" value="UvrD-like_ATP-bd"/>
</dbReference>
<evidence type="ECO:0000256" key="8">
    <source>
        <dbReference type="ARBA" id="ARBA00034808"/>
    </source>
</evidence>
<feature type="compositionally biased region" description="Polar residues" evidence="11">
    <location>
        <begin position="296"/>
        <end position="310"/>
    </location>
</feature>
<dbReference type="CDD" id="cd17932">
    <property type="entry name" value="DEXQc_UvrD"/>
    <property type="match status" value="1"/>
</dbReference>
<keyword evidence="4 10" id="KW-0347">Helicase</keyword>
<dbReference type="PANTHER" id="PTHR11070:SF61">
    <property type="entry name" value="DNA 3'-5' HELICASE"/>
    <property type="match status" value="1"/>
</dbReference>
<dbReference type="GO" id="GO:0043138">
    <property type="term" value="F:3'-5' DNA helicase activity"/>
    <property type="evidence" value="ECO:0007669"/>
    <property type="project" value="UniProtKB-EC"/>
</dbReference>
<comment type="similarity">
    <text evidence="1">Belongs to the helicase family. UvrD subfamily.</text>
</comment>
<dbReference type="InterPro" id="IPR000212">
    <property type="entry name" value="DNA_helicase_UvrD/REP"/>
</dbReference>
<keyword evidence="15" id="KW-1185">Reference proteome</keyword>
<evidence type="ECO:0000259" key="12">
    <source>
        <dbReference type="PROSITE" id="PS51198"/>
    </source>
</evidence>
<comment type="catalytic activity">
    <reaction evidence="9">
        <text>ATP + H2O = ADP + phosphate + H(+)</text>
        <dbReference type="Rhea" id="RHEA:13065"/>
        <dbReference type="ChEBI" id="CHEBI:15377"/>
        <dbReference type="ChEBI" id="CHEBI:15378"/>
        <dbReference type="ChEBI" id="CHEBI:30616"/>
        <dbReference type="ChEBI" id="CHEBI:43474"/>
        <dbReference type="ChEBI" id="CHEBI:456216"/>
        <dbReference type="EC" id="5.6.2.4"/>
    </reaction>
</comment>
<dbReference type="Pfam" id="PF13361">
    <property type="entry name" value="UvrD_C"/>
    <property type="match status" value="1"/>
</dbReference>
<evidence type="ECO:0000256" key="5">
    <source>
        <dbReference type="ARBA" id="ARBA00022840"/>
    </source>
</evidence>
<evidence type="ECO:0000256" key="3">
    <source>
        <dbReference type="ARBA" id="ARBA00022801"/>
    </source>
</evidence>
<dbReference type="STRING" id="35608.A0A2U1Q187"/>
<feature type="region of interest" description="Disordered" evidence="11">
    <location>
        <begin position="291"/>
        <end position="313"/>
    </location>
</feature>
<dbReference type="InterPro" id="IPR014017">
    <property type="entry name" value="DNA_helicase_UvrD-like_C"/>
</dbReference>
<dbReference type="InterPro" id="IPR013986">
    <property type="entry name" value="DExx_box_DNA_helicase_dom_sf"/>
</dbReference>
<dbReference type="Proteomes" id="UP000245207">
    <property type="component" value="Unassembled WGS sequence"/>
</dbReference>
<organism evidence="14 15">
    <name type="scientific">Artemisia annua</name>
    <name type="common">Sweet wormwood</name>
    <dbReference type="NCBI Taxonomy" id="35608"/>
    <lineage>
        <taxon>Eukaryota</taxon>
        <taxon>Viridiplantae</taxon>
        <taxon>Streptophyta</taxon>
        <taxon>Embryophyta</taxon>
        <taxon>Tracheophyta</taxon>
        <taxon>Spermatophyta</taxon>
        <taxon>Magnoliopsida</taxon>
        <taxon>eudicotyledons</taxon>
        <taxon>Gunneridae</taxon>
        <taxon>Pentapetalae</taxon>
        <taxon>asterids</taxon>
        <taxon>campanulids</taxon>
        <taxon>Asterales</taxon>
        <taxon>Asteraceae</taxon>
        <taxon>Asteroideae</taxon>
        <taxon>Anthemideae</taxon>
        <taxon>Artemisiinae</taxon>
        <taxon>Artemisia</taxon>
    </lineage>
</organism>
<dbReference type="Pfam" id="PF00580">
    <property type="entry name" value="UvrD-helicase"/>
    <property type="match status" value="1"/>
</dbReference>
<feature type="binding site" evidence="10">
    <location>
        <begin position="514"/>
        <end position="521"/>
    </location>
    <ligand>
        <name>ATP</name>
        <dbReference type="ChEBI" id="CHEBI:30616"/>
    </ligand>
</feature>
<dbReference type="PROSITE" id="PS51198">
    <property type="entry name" value="UVRD_HELICASE_ATP_BIND"/>
    <property type="match status" value="1"/>
</dbReference>
<proteinExistence type="inferred from homology"/>
<evidence type="ECO:0000256" key="11">
    <source>
        <dbReference type="SAM" id="MobiDB-lite"/>
    </source>
</evidence>
<dbReference type="PANTHER" id="PTHR11070">
    <property type="entry name" value="UVRD / RECB / PCRA DNA HELICASE FAMILY MEMBER"/>
    <property type="match status" value="1"/>
</dbReference>
<feature type="domain" description="UvrD-like helicase C-terminal" evidence="13">
    <location>
        <begin position="785"/>
        <end position="1097"/>
    </location>
</feature>
<feature type="region of interest" description="Disordered" evidence="11">
    <location>
        <begin position="452"/>
        <end position="482"/>
    </location>
</feature>
<keyword evidence="2 10" id="KW-0547">Nucleotide-binding</keyword>
<feature type="compositionally biased region" description="Acidic residues" evidence="11">
    <location>
        <begin position="465"/>
        <end position="476"/>
    </location>
</feature>
<evidence type="ECO:0000256" key="2">
    <source>
        <dbReference type="ARBA" id="ARBA00022741"/>
    </source>
</evidence>
<dbReference type="GO" id="GO:0003677">
    <property type="term" value="F:DNA binding"/>
    <property type="evidence" value="ECO:0007669"/>
    <property type="project" value="InterPro"/>
</dbReference>
<dbReference type="GO" id="GO:0016787">
    <property type="term" value="F:hydrolase activity"/>
    <property type="evidence" value="ECO:0007669"/>
    <property type="project" value="UniProtKB-UniRule"/>
</dbReference>
<evidence type="ECO:0000256" key="1">
    <source>
        <dbReference type="ARBA" id="ARBA00009922"/>
    </source>
</evidence>
<evidence type="ECO:0000256" key="10">
    <source>
        <dbReference type="PROSITE-ProRule" id="PRU00560"/>
    </source>
</evidence>
<keyword evidence="5 10" id="KW-0067">ATP-binding</keyword>
<dbReference type="SUPFAM" id="SSF52540">
    <property type="entry name" value="P-loop containing nucleoside triphosphate hydrolases"/>
    <property type="match status" value="1"/>
</dbReference>
<evidence type="ECO:0000256" key="4">
    <source>
        <dbReference type="ARBA" id="ARBA00022806"/>
    </source>
</evidence>
<feature type="domain" description="UvrD-like helicase ATP-binding" evidence="12">
    <location>
        <begin position="493"/>
        <end position="784"/>
    </location>
</feature>
<keyword evidence="6" id="KW-0413">Isomerase</keyword>
<evidence type="ECO:0000313" key="15">
    <source>
        <dbReference type="Proteomes" id="UP000245207"/>
    </source>
</evidence>
<dbReference type="CDD" id="cd18807">
    <property type="entry name" value="SF1_C_UvrD"/>
    <property type="match status" value="1"/>
</dbReference>
<dbReference type="EMBL" id="PKPP01000517">
    <property type="protein sequence ID" value="PWA91794.1"/>
    <property type="molecule type" value="Genomic_DNA"/>
</dbReference>
<dbReference type="InterPro" id="IPR027417">
    <property type="entry name" value="P-loop_NTPase"/>
</dbReference>
<accession>A0A2U1Q187</accession>
<evidence type="ECO:0000259" key="13">
    <source>
        <dbReference type="PROSITE" id="PS51217"/>
    </source>
</evidence>
<dbReference type="GO" id="GO:0005524">
    <property type="term" value="F:ATP binding"/>
    <property type="evidence" value="ECO:0007669"/>
    <property type="project" value="UniProtKB-UniRule"/>
</dbReference>
<dbReference type="GO" id="GO:0000725">
    <property type="term" value="P:recombinational repair"/>
    <property type="evidence" value="ECO:0007669"/>
    <property type="project" value="TreeGrafter"/>
</dbReference>
<reference evidence="14 15" key="1">
    <citation type="journal article" date="2018" name="Mol. Plant">
        <title>The genome of Artemisia annua provides insight into the evolution of Asteraceae family and artemisinin biosynthesis.</title>
        <authorList>
            <person name="Shen Q."/>
            <person name="Zhang L."/>
            <person name="Liao Z."/>
            <person name="Wang S."/>
            <person name="Yan T."/>
            <person name="Shi P."/>
            <person name="Liu M."/>
            <person name="Fu X."/>
            <person name="Pan Q."/>
            <person name="Wang Y."/>
            <person name="Lv Z."/>
            <person name="Lu X."/>
            <person name="Zhang F."/>
            <person name="Jiang W."/>
            <person name="Ma Y."/>
            <person name="Chen M."/>
            <person name="Hao X."/>
            <person name="Li L."/>
            <person name="Tang Y."/>
            <person name="Lv G."/>
            <person name="Zhou Y."/>
            <person name="Sun X."/>
            <person name="Brodelius P.E."/>
            <person name="Rose J.K.C."/>
            <person name="Tang K."/>
        </authorList>
    </citation>
    <scope>NUCLEOTIDE SEQUENCE [LARGE SCALE GENOMIC DNA]</scope>
    <source>
        <strain evidence="15">cv. Huhao1</strain>
        <tissue evidence="14">Leaf</tissue>
    </source>
</reference>
<keyword evidence="3 10" id="KW-0378">Hydrolase</keyword>
<dbReference type="Gene3D" id="1.10.486.10">
    <property type="entry name" value="PCRA, domain 4"/>
    <property type="match status" value="1"/>
</dbReference>
<evidence type="ECO:0000256" key="9">
    <source>
        <dbReference type="ARBA" id="ARBA00048988"/>
    </source>
</evidence>
<protein>
    <recommendedName>
        <fullName evidence="8">DNA 3'-5' helicase</fullName>
        <ecNumber evidence="8">5.6.2.4</ecNumber>
    </recommendedName>
</protein>
<dbReference type="PROSITE" id="PS51217">
    <property type="entry name" value="UVRD_HELICASE_CTER"/>
    <property type="match status" value="1"/>
</dbReference>
<sequence>MNNENAQQLSAEQRARISENFRAAKALYDRKRRRDPSTASDSFPQKISVNRVPLSDISAASVRNNVLNGNQCVNDSRFKASRVVNSDNGSLGGNKVLNCENVNSFQTPIRQINYSANSVNNSASIKNVKLNDSHSVSESHFKAISVGRSDDGIFGGNKALNNENSNAIGAFHYNANSCGNTSRIDSSVNNSASIKNAKLNDNMPVSESHFKAISVGRSDNGIFEGNKAFQTPVKQVNYGENSCTSGVLANRIDNSVNTPASVRNVKLNGNQSVSDSHFKATSVGRSANGLFGENKALNNENSNTRNSFQTPVRPVSYSGNSCASGVTVSRVEDENNISLDLFKTPTRPLACNVSYRNVTEADKKEVSDYNSGERKMRSSFVTPMGQESCSSLNEPSTVWPTIFYEDFDDAILAEIDEICESVTKPKLEVSSCDSEKKTCEVRTDMGPVVLENIQSSNGSNRNSDDGCEKEESESSEGLEIGGMPDEYAKYMKSLNDRQREAACSDISVPLMIVAGPGSGKTSTMVGRVLMLLHKGIEASHILAMTFTTAAASEMRDRIGAVAGKAAAKELMISTFHSFSLQLCRLHAEKVGRTPEFLLYGQGQQRKAVIEAVRLTDSESSDKVCDDSNVVKKGPEDFREKSKKWLKFVAQAKASGKTSEDYHRQGNEIAAAILRKYEDILKSCNAMDYHDLISCSYKLLTDFPEVFKECQESWQAIVIDEFQDTSTMQYDLLRILASHKRITIVGDEDQSIFSFNGADVSGFKSFRRDFQPHKEIKLNKNYRSTRCIVDAASFLIRNNSKRCQQSKVLTDNSSGSKITVKECCNEDAQCSFVVDKILELTSSGSSAKGTFGEIAVLYRRQVSGKMFQNAFRDRKIPFNVHGVAFYRKKVVRAIISMLRTTMVTCDDGSYRRVFKALLPLEKDEKKKIVDHIDKISTARKCSFISAASDILGAKVSGTFKRPHLTQGRKVLGTLDIISKLAHREQSISAVITSVANMIPQKYLLEQRAVVDNDGGKLLNEEHDLRSVLQYLLDDVSEFLKSYNFDIDVNDKTRDEKGCVNVLKEFIDFISERESENFRVRRHDNNHAVTLTTIHQSKGLEWDTVFIVKANENEIPLLHEYNGITKETSASLEEERRLLYVALTRARKKLFILYITMDSNWQVLQPSRFLKEIPKHLLEIQDESSSVYMQAEHQELIDKRSCFTDDPQAAEHAAVKPGSDETNNKLFDEDSSDSIESILPCNANDFLKRFSSEERATVSHLFNHWAKKAAFKKPKRLLDKVSFVIDERLRAKKTAQKDVLRSLKSCLKSDEAFQFAENVLRWLQIPADKRAYIMREKQEHFQKLRIESAMDSSEATSKQIAYLQSLGCTTVPTSRLHASRLIEQYKSL</sequence>
<evidence type="ECO:0000313" key="14">
    <source>
        <dbReference type="EMBL" id="PWA91794.1"/>
    </source>
</evidence>
<dbReference type="Gene3D" id="3.40.50.300">
    <property type="entry name" value="P-loop containing nucleotide triphosphate hydrolases"/>
    <property type="match status" value="2"/>
</dbReference>
<dbReference type="OrthoDB" id="1470711at2759"/>
<gene>
    <name evidence="14" type="ORF">CTI12_AA086870</name>
</gene>
<evidence type="ECO:0000256" key="6">
    <source>
        <dbReference type="ARBA" id="ARBA00023235"/>
    </source>
</evidence>
<dbReference type="GO" id="GO:0005634">
    <property type="term" value="C:nucleus"/>
    <property type="evidence" value="ECO:0007669"/>
    <property type="project" value="TreeGrafter"/>
</dbReference>
<evidence type="ECO:0000256" key="7">
    <source>
        <dbReference type="ARBA" id="ARBA00034617"/>
    </source>
</evidence>
<comment type="catalytic activity">
    <reaction evidence="7">
        <text>Couples ATP hydrolysis with the unwinding of duplex DNA by translocating in the 3'-5' direction.</text>
        <dbReference type="EC" id="5.6.2.4"/>
    </reaction>
</comment>
<comment type="caution">
    <text evidence="14">The sequence shown here is derived from an EMBL/GenBank/DDBJ whole genome shotgun (WGS) entry which is preliminary data.</text>
</comment>